<dbReference type="PANTHER" id="PTHR43757">
    <property type="entry name" value="AMINOMETHYLTRANSFERASE"/>
    <property type="match status" value="1"/>
</dbReference>
<dbReference type="Gene3D" id="3.30.1360.120">
    <property type="entry name" value="Probable tRNA modification gtpase trme, domain 1"/>
    <property type="match status" value="1"/>
</dbReference>
<dbReference type="PANTHER" id="PTHR43757:SF11">
    <property type="entry name" value="SARCOSINE DEHYDROGENASE"/>
    <property type="match status" value="1"/>
</dbReference>
<dbReference type="AlphaFoldDB" id="A0A834IFP6"/>
<protein>
    <recommendedName>
        <fullName evidence="6">Sarcosine dehydrogenase</fullName>
    </recommendedName>
</protein>
<feature type="domain" description="FAD dependent oxidoreductase" evidence="1">
    <location>
        <begin position="13"/>
        <end position="268"/>
    </location>
</feature>
<sequence>ERFEEYKRLHTLGHYFNIESQLLSPRDTQKLCPILEPTSFYAALYSPSDGFVDPTMYTNALMKGGTANGGQIFEGTTVTNILTEETSQGLKKIVGVETNNGTIKTNTVVNASGAWGRKISKMVGIEIPLQPMKHAYFVTHTIEGARSFPSIRCHDSSLYFRPQGDSILFGGYENNPEILKEVSDDFDFKLYELDKSIFEGHWKKATELCPVFAKVGIKSDVCGPESFTPDHKPLVGEDPIVVGLYHSVGYNSLGMMFSGGVAEQLSYWIVNSRPNYAMHSFDIRRFSQKQKPDIAWVTETSHESYAKTYSIVYPYDQRLSGRNLRIDPFHEHLVASGAVMEEALGWERPAYFIKEDRTAPVRGYDWYGNYDHVANSDQRYVNELEKDLTFDFSKNHDTIKEEALAARTNVALFNLSCYTKMYLAGPDAEAAANWLFTADLSQKPGNVHYTLSLNSRGGIESDVTVTTLEEGGGTLVGPILKGKGYYIVAGGLSGYHTKCHLRKQLYKNNFKSRLSEITDRMGILSLQGPKSLELLQSVTESPITHDRFPPGMSSIIKINNHHCRAMRISYVGELGFELHIPYASCVSVYHKIIEAGKGFDLTLAGFRALDYLSMEKGMPVRMFHFKDFFQNTITFAGYHLLNSDIRVD</sequence>
<dbReference type="SUPFAM" id="SSF103025">
    <property type="entry name" value="Folate-binding domain"/>
    <property type="match status" value="1"/>
</dbReference>
<gene>
    <name evidence="4" type="ORF">GWI33_009489</name>
</gene>
<keyword evidence="5" id="KW-1185">Reference proteome</keyword>
<evidence type="ECO:0008006" key="6">
    <source>
        <dbReference type="Google" id="ProtNLM"/>
    </source>
</evidence>
<dbReference type="SUPFAM" id="SSF54373">
    <property type="entry name" value="FAD-linked reductases, C-terminal domain"/>
    <property type="match status" value="1"/>
</dbReference>
<feature type="domain" description="FAD dependent oxidoreductase central" evidence="3">
    <location>
        <begin position="273"/>
        <end position="325"/>
    </location>
</feature>
<dbReference type="Proteomes" id="UP000625711">
    <property type="component" value="Unassembled WGS sequence"/>
</dbReference>
<evidence type="ECO:0000259" key="2">
    <source>
        <dbReference type="Pfam" id="PF01571"/>
    </source>
</evidence>
<dbReference type="Pfam" id="PF16350">
    <property type="entry name" value="FAO_M"/>
    <property type="match status" value="1"/>
</dbReference>
<dbReference type="SUPFAM" id="SSF51905">
    <property type="entry name" value="FAD/NAD(P)-binding domain"/>
    <property type="match status" value="1"/>
</dbReference>
<evidence type="ECO:0000313" key="5">
    <source>
        <dbReference type="Proteomes" id="UP000625711"/>
    </source>
</evidence>
<dbReference type="OrthoDB" id="498204at2759"/>
<dbReference type="EMBL" id="JAACXV010004385">
    <property type="protein sequence ID" value="KAF7277058.1"/>
    <property type="molecule type" value="Genomic_DNA"/>
</dbReference>
<evidence type="ECO:0000313" key="4">
    <source>
        <dbReference type="EMBL" id="KAF7277058.1"/>
    </source>
</evidence>
<dbReference type="InterPro" id="IPR032503">
    <property type="entry name" value="FAO_M"/>
</dbReference>
<dbReference type="Gene3D" id="3.30.70.1400">
    <property type="entry name" value="Aminomethyltransferase beta-barrel domains"/>
    <property type="match status" value="1"/>
</dbReference>
<dbReference type="InterPro" id="IPR006222">
    <property type="entry name" value="GCVT_N"/>
</dbReference>
<feature type="non-terminal residue" evidence="4">
    <location>
        <position position="1"/>
    </location>
</feature>
<dbReference type="Pfam" id="PF01571">
    <property type="entry name" value="GCV_T"/>
    <property type="match status" value="1"/>
</dbReference>
<dbReference type="InterPro" id="IPR028896">
    <property type="entry name" value="GcvT/YgfZ/DmdA"/>
</dbReference>
<dbReference type="Gene3D" id="3.50.50.60">
    <property type="entry name" value="FAD/NAD(P)-binding domain"/>
    <property type="match status" value="1"/>
</dbReference>
<proteinExistence type="predicted"/>
<dbReference type="GO" id="GO:0005739">
    <property type="term" value="C:mitochondrion"/>
    <property type="evidence" value="ECO:0007669"/>
    <property type="project" value="TreeGrafter"/>
</dbReference>
<comment type="caution">
    <text evidence="4">The sequence shown here is derived from an EMBL/GenBank/DDBJ whole genome shotgun (WGS) entry which is preliminary data.</text>
</comment>
<dbReference type="InterPro" id="IPR027266">
    <property type="entry name" value="TrmE/GcvT-like"/>
</dbReference>
<accession>A0A834IFP6</accession>
<dbReference type="Pfam" id="PF01266">
    <property type="entry name" value="DAO"/>
    <property type="match status" value="1"/>
</dbReference>
<dbReference type="InterPro" id="IPR036188">
    <property type="entry name" value="FAD/NAD-bd_sf"/>
</dbReference>
<feature type="non-terminal residue" evidence="4">
    <location>
        <position position="648"/>
    </location>
</feature>
<dbReference type="InterPro" id="IPR006076">
    <property type="entry name" value="FAD-dep_OxRdtase"/>
</dbReference>
<reference evidence="4" key="1">
    <citation type="submission" date="2020-08" db="EMBL/GenBank/DDBJ databases">
        <title>Genome sequencing and assembly of the red palm weevil Rhynchophorus ferrugineus.</title>
        <authorList>
            <person name="Dias G.B."/>
            <person name="Bergman C.M."/>
            <person name="Manee M."/>
        </authorList>
    </citation>
    <scope>NUCLEOTIDE SEQUENCE</scope>
    <source>
        <strain evidence="4">AA-2017</strain>
        <tissue evidence="4">Whole larva</tissue>
    </source>
</reference>
<dbReference type="Gene3D" id="3.30.9.10">
    <property type="entry name" value="D-Amino Acid Oxidase, subunit A, domain 2"/>
    <property type="match status" value="1"/>
</dbReference>
<evidence type="ECO:0000259" key="3">
    <source>
        <dbReference type="Pfam" id="PF16350"/>
    </source>
</evidence>
<feature type="domain" description="GCVT N-terminal" evidence="2">
    <location>
        <begin position="329"/>
        <end position="620"/>
    </location>
</feature>
<name>A0A834IFP6_RHYFE</name>
<organism evidence="4 5">
    <name type="scientific">Rhynchophorus ferrugineus</name>
    <name type="common">Red palm weevil</name>
    <name type="synonym">Curculio ferrugineus</name>
    <dbReference type="NCBI Taxonomy" id="354439"/>
    <lineage>
        <taxon>Eukaryota</taxon>
        <taxon>Metazoa</taxon>
        <taxon>Ecdysozoa</taxon>
        <taxon>Arthropoda</taxon>
        <taxon>Hexapoda</taxon>
        <taxon>Insecta</taxon>
        <taxon>Pterygota</taxon>
        <taxon>Neoptera</taxon>
        <taxon>Endopterygota</taxon>
        <taxon>Coleoptera</taxon>
        <taxon>Polyphaga</taxon>
        <taxon>Cucujiformia</taxon>
        <taxon>Curculionidae</taxon>
        <taxon>Dryophthorinae</taxon>
        <taxon>Rhynchophorus</taxon>
    </lineage>
</organism>
<evidence type="ECO:0000259" key="1">
    <source>
        <dbReference type="Pfam" id="PF01266"/>
    </source>
</evidence>